<proteinExistence type="inferred from homology"/>
<dbReference type="Pfam" id="PF17416">
    <property type="entry name" value="Glycoprot_B_PH1"/>
    <property type="match status" value="1"/>
</dbReference>
<keyword evidence="6" id="KW-1040">Host Golgi apparatus</keyword>
<keyword evidence="7" id="KW-0946">Virion</keyword>
<evidence type="ECO:0000256" key="1">
    <source>
        <dbReference type="ARBA" id="ARBA00022511"/>
    </source>
</evidence>
<feature type="region of interest" description="Disordered" evidence="16">
    <location>
        <begin position="877"/>
        <end position="897"/>
    </location>
</feature>
<organism evidence="21">
    <name type="scientific">Anatid alphaherpesvirus 2</name>
    <dbReference type="NCBI Taxonomy" id="3080522"/>
    <lineage>
        <taxon>Viruses</taxon>
        <taxon>Duplodnaviria</taxon>
        <taxon>Heunggongvirae</taxon>
        <taxon>Peploviricota</taxon>
        <taxon>Herviviricetes</taxon>
        <taxon>Herpesvirales</taxon>
        <taxon>Orthoherpesviridae</taxon>
        <taxon>Alphaherpesvirinae</taxon>
    </lineage>
</organism>
<evidence type="ECO:0000256" key="14">
    <source>
        <dbReference type="ARBA" id="ARBA00023180"/>
    </source>
</evidence>
<feature type="region of interest" description="Disordered" evidence="16">
    <location>
        <begin position="442"/>
        <end position="468"/>
    </location>
</feature>
<keyword evidence="5" id="KW-1161">Viral attachment to host cell</keyword>
<evidence type="ECO:0000259" key="18">
    <source>
        <dbReference type="Pfam" id="PF00606"/>
    </source>
</evidence>
<keyword evidence="8" id="KW-1043">Host membrane</keyword>
<dbReference type="HAMAP" id="MF_04032">
    <property type="entry name" value="HSV_GB"/>
    <property type="match status" value="1"/>
</dbReference>
<dbReference type="GO" id="GO:0019062">
    <property type="term" value="P:virion attachment to host cell"/>
    <property type="evidence" value="ECO:0007669"/>
    <property type="project" value="UniProtKB-KW"/>
</dbReference>
<dbReference type="Gene3D" id="2.30.30.1230">
    <property type="match status" value="1"/>
</dbReference>
<dbReference type="GO" id="GO:0046718">
    <property type="term" value="P:symbiont entry into host cell"/>
    <property type="evidence" value="ECO:0007669"/>
    <property type="project" value="UniProtKB-KW"/>
</dbReference>
<evidence type="ECO:0000256" key="5">
    <source>
        <dbReference type="ARBA" id="ARBA00022804"/>
    </source>
</evidence>
<keyword evidence="12 17" id="KW-0472">Membrane</keyword>
<dbReference type="EMBL" id="OR540300">
    <property type="protein sequence ID" value="WOL23306.1"/>
    <property type="molecule type" value="Genomic_DNA"/>
</dbReference>
<dbReference type="Gene3D" id="1.20.5.1890">
    <property type="match status" value="1"/>
</dbReference>
<dbReference type="InterPro" id="IPR055341">
    <property type="entry name" value="Glycoprotein_B_ecto_C"/>
</dbReference>
<evidence type="ECO:0000256" key="8">
    <source>
        <dbReference type="ARBA" id="ARBA00022870"/>
    </source>
</evidence>
<keyword evidence="9" id="KW-0261">Viral envelope protein</keyword>
<keyword evidence="1" id="KW-1032">Host cell membrane</keyword>
<evidence type="ECO:0000256" key="9">
    <source>
        <dbReference type="ARBA" id="ARBA00022879"/>
    </source>
</evidence>
<keyword evidence="14" id="KW-0325">Glycoprotein</keyword>
<keyword evidence="13" id="KW-1015">Disulfide bond</keyword>
<keyword evidence="10 17" id="KW-1133">Transmembrane helix</keyword>
<dbReference type="InterPro" id="IPR035377">
    <property type="entry name" value="Glycoprot_B_PH1"/>
</dbReference>
<sequence>MTVLACAILSFTPVSGNSTAAGGGRAAARNGNNASRSSAPVRPTPGSIPARDVVSGIQITPEEASFYVCPPPAGSTVVRFEPPRTCPKAHTGREWTEGIGVIFKENILPYKFKATIYYKNVIQTTTWAGSTYRQITNRFTDRTPVDVEEINELIDGKGKCLSRARYLRNNYHVDAFDRDAAAEEVPLKASRFSTPESRAWHTTNDTYTVFGSPWVYRTGTSVNCIVEEIDARSAFPYTYFALANGDVVDMSPFYGYTPEDATFEHIGYSLDRFRQYDGYIQMNLDTKVKEKVPVRRNFLTTTEFTVGWNWAPKMKRVCSMARWKSVDEMLRAKYDENRIRFMAKSLSATFLSNATQFNPDTILLGQCVRKDAEEEISRIFAASYNDTHVRSGPIEYYLAVGGFVIAYQPIMSKTLAGMYIRELLRDNRTDVVADLLGRQNRNGGGAAAASGGGRSANGSASRQRREVRQVREVKMEEINETTIIKSTSSAQFAMLQFLYDNIQAHVNDMFSRIAVAWCELQNKEAVLWHEGLKLNPSAIASANMGFRVGARLLGDVLAVSSCIRVDPDSVTLQNSMRVTTSTKTCYSRPLVLFSYNTDNDKVEGQLGENNELMPTTEAVEPCAANHKRYFLFGNRYAYFEDYTFIRMVDPADVPMISTFVELNLTMLEDREILPLTVYTKEEIRDSGVLDYTEVARRNQLHELKFYDIDKVIEVDSNYAFMAGLAEVFNGLGEAGKAIGKVVVGAAGAVVSTVSGIASFISNPFGGLAIGLVVVAAIVAAFLAYRYISRLRRNPMKALYPITTKDLKDKAAGGRSQGDGADDDEEEFDEEKLQLARDMVRYMALLSAEERQEKKLRKRKRGSSALLSNHLTKLRLRNKQYSELKNETTDDEFGESNV</sequence>
<keyword evidence="15" id="KW-1160">Virus entry into host cell</keyword>
<keyword evidence="11" id="KW-1039">Host endosome</keyword>
<evidence type="ECO:0000256" key="10">
    <source>
        <dbReference type="ARBA" id="ARBA00022989"/>
    </source>
</evidence>
<accession>A0AAU0K711</accession>
<dbReference type="SUPFAM" id="SSF161008">
    <property type="entry name" value="Viral glycoprotein ectodomain-like"/>
    <property type="match status" value="1"/>
</dbReference>
<dbReference type="Gene3D" id="6.10.250.3280">
    <property type="match status" value="1"/>
</dbReference>
<keyword evidence="3 17" id="KW-0812">Transmembrane</keyword>
<evidence type="ECO:0000256" key="15">
    <source>
        <dbReference type="ARBA" id="ARBA00023296"/>
    </source>
</evidence>
<feature type="region of interest" description="Disordered" evidence="16">
    <location>
        <begin position="18"/>
        <end position="47"/>
    </location>
</feature>
<evidence type="ECO:0000256" key="12">
    <source>
        <dbReference type="ARBA" id="ARBA00023136"/>
    </source>
</evidence>
<dbReference type="InterPro" id="IPR000234">
    <property type="entry name" value="Herpes_Glycoprot_B"/>
</dbReference>
<feature type="region of interest" description="Disordered" evidence="16">
    <location>
        <begin position="808"/>
        <end position="827"/>
    </location>
</feature>
<evidence type="ECO:0000259" key="20">
    <source>
        <dbReference type="Pfam" id="PF17417"/>
    </source>
</evidence>
<evidence type="ECO:0000256" key="2">
    <source>
        <dbReference type="ARBA" id="ARBA00022581"/>
    </source>
</evidence>
<reference evidence="21" key="1">
    <citation type="submission" date="2024-06" db="EMBL/GenBank/DDBJ databases">
        <title>Multidecadal high mortality disease events in Australian domestic geese associated with an alphaherpesvirus, designated Anatid alphaherpesvirus 2.</title>
        <authorList>
            <person name="Kelly-Bosma M."/>
            <person name="Neave M.J."/>
        </authorList>
    </citation>
    <scope>NUCLEOTIDE SEQUENCE</scope>
    <source>
        <strain evidence="21">ACDP 22-00165</strain>
    </source>
</reference>
<feature type="compositionally biased region" description="Low complexity" evidence="16">
    <location>
        <begin position="18"/>
        <end position="39"/>
    </location>
</feature>
<feature type="transmembrane region" description="Helical" evidence="17">
    <location>
        <begin position="766"/>
        <end position="787"/>
    </location>
</feature>
<dbReference type="Pfam" id="PF00606">
    <property type="entry name" value="Glycoprotein_B"/>
    <property type="match status" value="1"/>
</dbReference>
<dbReference type="GO" id="GO:0019031">
    <property type="term" value="C:viral envelope"/>
    <property type="evidence" value="ECO:0007669"/>
    <property type="project" value="UniProtKB-KW"/>
</dbReference>
<dbReference type="Gene3D" id="2.30.29.100">
    <property type="match status" value="1"/>
</dbReference>
<evidence type="ECO:0000313" key="21">
    <source>
        <dbReference type="EMBL" id="WOL23306.1"/>
    </source>
</evidence>
<dbReference type="InterPro" id="IPR038631">
    <property type="entry name" value="Glycoprot_B_PH2_sf"/>
</dbReference>
<evidence type="ECO:0000256" key="11">
    <source>
        <dbReference type="ARBA" id="ARBA00023046"/>
    </source>
</evidence>
<feature type="compositionally biased region" description="Gly residues" evidence="16">
    <location>
        <begin position="442"/>
        <end position="455"/>
    </location>
</feature>
<evidence type="ECO:0000256" key="4">
    <source>
        <dbReference type="ARBA" id="ARBA00022729"/>
    </source>
</evidence>
<keyword evidence="4" id="KW-0732">Signal</keyword>
<evidence type="ECO:0000256" key="6">
    <source>
        <dbReference type="ARBA" id="ARBA00022812"/>
    </source>
</evidence>
<feature type="compositionally biased region" description="Acidic residues" evidence="16">
    <location>
        <begin position="888"/>
        <end position="897"/>
    </location>
</feature>
<name>A0AAU0K711_9ALPH</name>
<evidence type="ECO:0000256" key="13">
    <source>
        <dbReference type="ARBA" id="ARBA00023157"/>
    </source>
</evidence>
<feature type="domain" description="Herpesvirus Glycoprotein B PH-like" evidence="20">
    <location>
        <begin position="320"/>
        <end position="416"/>
    </location>
</feature>
<evidence type="ECO:0000256" key="16">
    <source>
        <dbReference type="SAM" id="MobiDB-lite"/>
    </source>
</evidence>
<evidence type="ECO:0000259" key="19">
    <source>
        <dbReference type="Pfam" id="PF17416"/>
    </source>
</evidence>
<dbReference type="InterPro" id="IPR035381">
    <property type="entry name" value="Glycoprot_B_PH2"/>
</dbReference>
<feature type="domain" description="Herpesvirus glycoprotein B ectodomain C-terminal" evidence="18">
    <location>
        <begin position="490"/>
        <end position="710"/>
    </location>
</feature>
<evidence type="ECO:0000256" key="7">
    <source>
        <dbReference type="ARBA" id="ARBA00022844"/>
    </source>
</evidence>
<keyword evidence="2" id="KW-0945">Host-virus interaction</keyword>
<feature type="domain" description="Herpesvirus Glycoprotein B PH-like" evidence="19">
    <location>
        <begin position="106"/>
        <end position="318"/>
    </location>
</feature>
<protein>
    <submittedName>
        <fullName evidence="21">Glycoprotein B</fullName>
    </submittedName>
</protein>
<evidence type="ECO:0000256" key="3">
    <source>
        <dbReference type="ARBA" id="ARBA00022692"/>
    </source>
</evidence>
<evidence type="ECO:0000256" key="17">
    <source>
        <dbReference type="SAM" id="Phobius"/>
    </source>
</evidence>
<dbReference type="Pfam" id="PF17417">
    <property type="entry name" value="Glycoprot_B_PH2"/>
    <property type="match status" value="1"/>
</dbReference>